<dbReference type="Proteomes" id="UP000199114">
    <property type="component" value="Unassembled WGS sequence"/>
</dbReference>
<dbReference type="EMBL" id="FOFD01000001">
    <property type="protein sequence ID" value="SEQ00790.1"/>
    <property type="molecule type" value="Genomic_DNA"/>
</dbReference>
<accession>A0A1H9CHS6</accession>
<gene>
    <name evidence="1" type="ORF">SAMN04489841_1059</name>
</gene>
<protein>
    <submittedName>
        <fullName evidence="1">Uncharacterized protein</fullName>
    </submittedName>
</protein>
<evidence type="ECO:0000313" key="1">
    <source>
        <dbReference type="EMBL" id="SEQ00790.1"/>
    </source>
</evidence>
<keyword evidence="2" id="KW-1185">Reference proteome</keyword>
<evidence type="ECO:0000313" key="2">
    <source>
        <dbReference type="Proteomes" id="UP000199114"/>
    </source>
</evidence>
<sequence>MSSSNTASPEFVDLAISTVNQTKHHYRLILSKINTTVDLATIDRNRILTHP</sequence>
<name>A0A1H9CHS6_9EURY</name>
<proteinExistence type="predicted"/>
<organism evidence="1 2">
    <name type="scientific">Natrinema salaciae</name>
    <dbReference type="NCBI Taxonomy" id="1186196"/>
    <lineage>
        <taxon>Archaea</taxon>
        <taxon>Methanobacteriati</taxon>
        <taxon>Methanobacteriota</taxon>
        <taxon>Stenosarchaea group</taxon>
        <taxon>Halobacteria</taxon>
        <taxon>Halobacteriales</taxon>
        <taxon>Natrialbaceae</taxon>
        <taxon>Natrinema</taxon>
    </lineage>
</organism>
<dbReference type="AlphaFoldDB" id="A0A1H9CHS6"/>
<reference evidence="2" key="1">
    <citation type="submission" date="2016-10" db="EMBL/GenBank/DDBJ databases">
        <authorList>
            <person name="Varghese N."/>
            <person name="Submissions S."/>
        </authorList>
    </citation>
    <scope>NUCLEOTIDE SEQUENCE [LARGE SCALE GENOMIC DNA]</scope>
    <source>
        <strain evidence="2">DSM 25055</strain>
    </source>
</reference>